<organism evidence="1 2">
    <name type="scientific">Portunus trituberculatus</name>
    <name type="common">Swimming crab</name>
    <name type="synonym">Neptunus trituberculatus</name>
    <dbReference type="NCBI Taxonomy" id="210409"/>
    <lineage>
        <taxon>Eukaryota</taxon>
        <taxon>Metazoa</taxon>
        <taxon>Ecdysozoa</taxon>
        <taxon>Arthropoda</taxon>
        <taxon>Crustacea</taxon>
        <taxon>Multicrustacea</taxon>
        <taxon>Malacostraca</taxon>
        <taxon>Eumalacostraca</taxon>
        <taxon>Eucarida</taxon>
        <taxon>Decapoda</taxon>
        <taxon>Pleocyemata</taxon>
        <taxon>Brachyura</taxon>
        <taxon>Eubrachyura</taxon>
        <taxon>Portunoidea</taxon>
        <taxon>Portunidae</taxon>
        <taxon>Portuninae</taxon>
        <taxon>Portunus</taxon>
    </lineage>
</organism>
<proteinExistence type="predicted"/>
<dbReference type="Proteomes" id="UP000324222">
    <property type="component" value="Unassembled WGS sequence"/>
</dbReference>
<comment type="caution">
    <text evidence="1">The sequence shown here is derived from an EMBL/GenBank/DDBJ whole genome shotgun (WGS) entry which is preliminary data.</text>
</comment>
<dbReference type="AlphaFoldDB" id="A0A5B7EC00"/>
<reference evidence="1 2" key="1">
    <citation type="submission" date="2019-05" db="EMBL/GenBank/DDBJ databases">
        <title>Another draft genome of Portunus trituberculatus and its Hox gene families provides insights of decapod evolution.</title>
        <authorList>
            <person name="Jeong J.-H."/>
            <person name="Song I."/>
            <person name="Kim S."/>
            <person name="Choi T."/>
            <person name="Kim D."/>
            <person name="Ryu S."/>
            <person name="Kim W."/>
        </authorList>
    </citation>
    <scope>NUCLEOTIDE SEQUENCE [LARGE SCALE GENOMIC DNA]</scope>
    <source>
        <tissue evidence="1">Muscle</tissue>
    </source>
</reference>
<evidence type="ECO:0000313" key="2">
    <source>
        <dbReference type="Proteomes" id="UP000324222"/>
    </source>
</evidence>
<protein>
    <submittedName>
        <fullName evidence="1">Uncharacterized protein</fullName>
    </submittedName>
</protein>
<name>A0A5B7EC00_PORTR</name>
<gene>
    <name evidence="1" type="ORF">E2C01_024171</name>
</gene>
<evidence type="ECO:0000313" key="1">
    <source>
        <dbReference type="EMBL" id="MPC30899.1"/>
    </source>
</evidence>
<keyword evidence="2" id="KW-1185">Reference proteome</keyword>
<dbReference type="EMBL" id="VSRR010002335">
    <property type="protein sequence ID" value="MPC30899.1"/>
    <property type="molecule type" value="Genomic_DNA"/>
</dbReference>
<accession>A0A5B7EC00</accession>
<sequence length="85" mass="9175">MVLGRDGMIIRDGNADRGMSRENIWTATLGTEKQAWARESLLEWEEPRGGKGIRDYVVFGEGGAGAGVWLEMAEGGVKCKASGEC</sequence>